<dbReference type="Proteomes" id="UP001500782">
    <property type="component" value="Unassembled WGS sequence"/>
</dbReference>
<evidence type="ECO:0000313" key="2">
    <source>
        <dbReference type="Proteomes" id="UP001500782"/>
    </source>
</evidence>
<accession>A0ABN0VQD9</accession>
<sequence length="60" mass="6828">MGQNRQFKPGQKAPNNGIYVEIGETGSNVMHPKSIKMSAGDKFPECSNHNRVWTYRSKFK</sequence>
<dbReference type="InterPro" id="IPR025549">
    <property type="entry name" value="YjzC"/>
</dbReference>
<gene>
    <name evidence="1" type="ORF">GCM10008967_01450</name>
</gene>
<comment type="caution">
    <text evidence="1">The sequence shown here is derived from an EMBL/GenBank/DDBJ whole genome shotgun (WGS) entry which is preliminary data.</text>
</comment>
<protein>
    <submittedName>
        <fullName evidence="1">YjzC family protein</fullName>
    </submittedName>
</protein>
<proteinExistence type="predicted"/>
<organism evidence="1 2">
    <name type="scientific">Bacillus carboniphilus</name>
    <dbReference type="NCBI Taxonomy" id="86663"/>
    <lineage>
        <taxon>Bacteria</taxon>
        <taxon>Bacillati</taxon>
        <taxon>Bacillota</taxon>
        <taxon>Bacilli</taxon>
        <taxon>Bacillales</taxon>
        <taxon>Bacillaceae</taxon>
        <taxon>Bacillus</taxon>
    </lineage>
</organism>
<evidence type="ECO:0000313" key="1">
    <source>
        <dbReference type="EMBL" id="GAA0314646.1"/>
    </source>
</evidence>
<name>A0ABN0VQD9_9BACI</name>
<dbReference type="RefSeq" id="WP_343795440.1">
    <property type="nucleotide sequence ID" value="NZ_BAAADJ010000002.1"/>
</dbReference>
<keyword evidence="2" id="KW-1185">Reference proteome</keyword>
<dbReference type="Pfam" id="PF14168">
    <property type="entry name" value="YjzC"/>
    <property type="match status" value="1"/>
</dbReference>
<dbReference type="EMBL" id="BAAADJ010000002">
    <property type="protein sequence ID" value="GAA0314646.1"/>
    <property type="molecule type" value="Genomic_DNA"/>
</dbReference>
<reference evidence="1 2" key="1">
    <citation type="journal article" date="2019" name="Int. J. Syst. Evol. Microbiol.">
        <title>The Global Catalogue of Microorganisms (GCM) 10K type strain sequencing project: providing services to taxonomists for standard genome sequencing and annotation.</title>
        <authorList>
            <consortium name="The Broad Institute Genomics Platform"/>
            <consortium name="The Broad Institute Genome Sequencing Center for Infectious Disease"/>
            <person name="Wu L."/>
            <person name="Ma J."/>
        </authorList>
    </citation>
    <scope>NUCLEOTIDE SEQUENCE [LARGE SCALE GENOMIC DNA]</scope>
    <source>
        <strain evidence="1 2">JCM 9731</strain>
    </source>
</reference>